<sequence length="125" mass="14501">MKKFFTDNDQSAKDNYWVKDNVEQIQKYQAGDNKLWSAYSWSGPDHSAFSVIDYYDTNKLFQQNGYIKADTESMTQKGATLNQMRSETFTKIIMGAAPIDEFDRFTEKWRKLGGDDITKEVNANK</sequence>
<protein>
    <submittedName>
        <fullName evidence="1">Uncharacterized protein</fullName>
    </submittedName>
</protein>
<dbReference type="Gene3D" id="3.40.190.10">
    <property type="entry name" value="Periplasmic binding protein-like II"/>
    <property type="match status" value="1"/>
</dbReference>
<dbReference type="SUPFAM" id="SSF53850">
    <property type="entry name" value="Periplasmic binding protein-like II"/>
    <property type="match status" value="1"/>
</dbReference>
<gene>
    <name evidence="1" type="ORF">OMP40_10380</name>
</gene>
<name>A0A9X4KS57_9BACL</name>
<evidence type="ECO:0000313" key="2">
    <source>
        <dbReference type="Proteomes" id="UP001153404"/>
    </source>
</evidence>
<accession>A0A9X4KS57</accession>
<reference evidence="1" key="1">
    <citation type="submission" date="2022-10" db="EMBL/GenBank/DDBJ databases">
        <title>Comparative genomic analysis of Cohnella hashimotonis sp. nov., isolated from the International Space Station.</title>
        <authorList>
            <person name="Simpson A."/>
            <person name="Venkateswaran K."/>
        </authorList>
    </citation>
    <scope>NUCLEOTIDE SEQUENCE</scope>
    <source>
        <strain evidence="1">DSM 28161</strain>
    </source>
</reference>
<dbReference type="AlphaFoldDB" id="A0A9X4KS57"/>
<dbReference type="RefSeq" id="WP_277531163.1">
    <property type="nucleotide sequence ID" value="NZ_JAPDIA010000003.1"/>
</dbReference>
<dbReference type="EMBL" id="JAPDIA010000003">
    <property type="protein sequence ID" value="MDG0809703.1"/>
    <property type="molecule type" value="Genomic_DNA"/>
</dbReference>
<comment type="caution">
    <text evidence="1">The sequence shown here is derived from an EMBL/GenBank/DDBJ whole genome shotgun (WGS) entry which is preliminary data.</text>
</comment>
<dbReference type="Proteomes" id="UP001153404">
    <property type="component" value="Unassembled WGS sequence"/>
</dbReference>
<evidence type="ECO:0000313" key="1">
    <source>
        <dbReference type="EMBL" id="MDG0809703.1"/>
    </source>
</evidence>
<organism evidence="1 2">
    <name type="scientific">Cohnella rhizosphaerae</name>
    <dbReference type="NCBI Taxonomy" id="1457232"/>
    <lineage>
        <taxon>Bacteria</taxon>
        <taxon>Bacillati</taxon>
        <taxon>Bacillota</taxon>
        <taxon>Bacilli</taxon>
        <taxon>Bacillales</taxon>
        <taxon>Paenibacillaceae</taxon>
        <taxon>Cohnella</taxon>
    </lineage>
</organism>
<keyword evidence="2" id="KW-1185">Reference proteome</keyword>
<proteinExistence type="predicted"/>